<dbReference type="InterPro" id="IPR000550">
    <property type="entry name" value="Hppk"/>
</dbReference>
<keyword evidence="5 14" id="KW-0808">Transferase</keyword>
<dbReference type="GO" id="GO:0046656">
    <property type="term" value="P:folic acid biosynthetic process"/>
    <property type="evidence" value="ECO:0007669"/>
    <property type="project" value="UniProtKB-KW"/>
</dbReference>
<dbReference type="EMBL" id="CP158568">
    <property type="protein sequence ID" value="XBY45037.1"/>
    <property type="molecule type" value="Genomic_DNA"/>
</dbReference>
<proteinExistence type="inferred from homology"/>
<dbReference type="GO" id="GO:0003848">
    <property type="term" value="F:2-amino-4-hydroxy-6-hydroxymethyldihydropteridine diphosphokinase activity"/>
    <property type="evidence" value="ECO:0007669"/>
    <property type="project" value="UniProtKB-EC"/>
</dbReference>
<sequence>MARAYLGLGGNIGDVRATLREALARLDTSGARVIARSADYETPPWGKLDQPAFVNLCAIVETELDPEALLALCLKVEADLGRRRLEKWGPRVIDIDVLAYEDTAAPGADAPPEGARPAPTQPAPAQPVLTLASPTLTIPHPYMLERAFVLLPLAEIAPDLVIRGTRVADAAAAMGHEGIVRLD</sequence>
<organism evidence="14">
    <name type="scientific">Methyloraptor flagellatus</name>
    <dbReference type="NCBI Taxonomy" id="3162530"/>
    <lineage>
        <taxon>Bacteria</taxon>
        <taxon>Pseudomonadati</taxon>
        <taxon>Pseudomonadota</taxon>
        <taxon>Alphaproteobacteria</taxon>
        <taxon>Hyphomicrobiales</taxon>
        <taxon>Ancalomicrobiaceae</taxon>
        <taxon>Methyloraptor</taxon>
    </lineage>
</organism>
<reference evidence="14" key="1">
    <citation type="submission" date="2024-06" db="EMBL/GenBank/DDBJ databases">
        <title>Methylostella associata gen. nov., sp. nov., a novel Ancalomicrobiaceae-affiliated facultatively methylotrophic bacteria that feed on methanotrophs of the genus Methylococcus.</title>
        <authorList>
            <person name="Saltykova V."/>
            <person name="Danilova O.V."/>
            <person name="Oshkin I.Y."/>
            <person name="Belova S.E."/>
            <person name="Pimenov N.V."/>
            <person name="Dedysh S.N."/>
        </authorList>
    </citation>
    <scope>NUCLEOTIDE SEQUENCE</scope>
    <source>
        <strain evidence="14">S20</strain>
    </source>
</reference>
<dbReference type="NCBIfam" id="TIGR01498">
    <property type="entry name" value="folK"/>
    <property type="match status" value="1"/>
</dbReference>
<dbReference type="CDD" id="cd00483">
    <property type="entry name" value="HPPK"/>
    <property type="match status" value="1"/>
</dbReference>
<gene>
    <name evidence="14" type="primary">folK</name>
    <name evidence="14" type="ORF">ABS361_01670</name>
</gene>
<comment type="similarity">
    <text evidence="2">Belongs to the HPPK family.</text>
</comment>
<dbReference type="PROSITE" id="PS00794">
    <property type="entry name" value="HPPK"/>
    <property type="match status" value="1"/>
</dbReference>
<keyword evidence="6" id="KW-0547">Nucleotide-binding</keyword>
<dbReference type="Pfam" id="PF01288">
    <property type="entry name" value="HPPK"/>
    <property type="match status" value="1"/>
</dbReference>
<accession>A0AAU7XB71</accession>
<keyword evidence="8" id="KW-0067">ATP-binding</keyword>
<feature type="domain" description="7,8-dihydro-6-hydroxymethylpterin-pyrophosphokinase" evidence="13">
    <location>
        <begin position="87"/>
        <end position="98"/>
    </location>
</feature>
<dbReference type="SUPFAM" id="SSF55083">
    <property type="entry name" value="6-hydroxymethyl-7,8-dihydropterin pyrophosphokinase, HPPK"/>
    <property type="match status" value="1"/>
</dbReference>
<evidence type="ECO:0000256" key="3">
    <source>
        <dbReference type="ARBA" id="ARBA00013253"/>
    </source>
</evidence>
<keyword evidence="9" id="KW-0289">Folate biosynthesis</keyword>
<evidence type="ECO:0000256" key="12">
    <source>
        <dbReference type="ARBA" id="ARBA00033413"/>
    </source>
</evidence>
<evidence type="ECO:0000256" key="5">
    <source>
        <dbReference type="ARBA" id="ARBA00022679"/>
    </source>
</evidence>
<dbReference type="EC" id="2.7.6.3" evidence="3"/>
<dbReference type="AlphaFoldDB" id="A0AAU7XB71"/>
<evidence type="ECO:0000259" key="13">
    <source>
        <dbReference type="PROSITE" id="PS00794"/>
    </source>
</evidence>
<dbReference type="KEGG" id="mflg:ABS361_01670"/>
<dbReference type="GO" id="GO:0016301">
    <property type="term" value="F:kinase activity"/>
    <property type="evidence" value="ECO:0007669"/>
    <property type="project" value="UniProtKB-KW"/>
</dbReference>
<comment type="function">
    <text evidence="10">Catalyzes the transfer of pyrophosphate from adenosine triphosphate (ATP) to 6-hydroxymethyl-7,8-dihydropterin, an enzymatic step in folate biosynthesis pathway.</text>
</comment>
<dbReference type="PANTHER" id="PTHR43071">
    <property type="entry name" value="2-AMINO-4-HYDROXY-6-HYDROXYMETHYLDIHYDROPTERIDINE PYROPHOSPHOKINASE"/>
    <property type="match status" value="1"/>
</dbReference>
<evidence type="ECO:0000256" key="1">
    <source>
        <dbReference type="ARBA" id="ARBA00005051"/>
    </source>
</evidence>
<evidence type="ECO:0000256" key="11">
    <source>
        <dbReference type="ARBA" id="ARBA00029766"/>
    </source>
</evidence>
<dbReference type="PANTHER" id="PTHR43071:SF1">
    <property type="entry name" value="2-AMINO-4-HYDROXY-6-HYDROXYMETHYLDIHYDROPTERIDINE PYROPHOSPHOKINASE"/>
    <property type="match status" value="1"/>
</dbReference>
<dbReference type="InterPro" id="IPR035907">
    <property type="entry name" value="Hppk_sf"/>
</dbReference>
<dbReference type="Gene3D" id="3.30.70.560">
    <property type="entry name" value="7,8-Dihydro-6-hydroxymethylpterin-pyrophosphokinase HPPK"/>
    <property type="match status" value="1"/>
</dbReference>
<evidence type="ECO:0000256" key="7">
    <source>
        <dbReference type="ARBA" id="ARBA00022777"/>
    </source>
</evidence>
<dbReference type="RefSeq" id="WP_407050130.1">
    <property type="nucleotide sequence ID" value="NZ_CP158568.1"/>
</dbReference>
<evidence type="ECO:0000256" key="4">
    <source>
        <dbReference type="ARBA" id="ARBA00016218"/>
    </source>
</evidence>
<comment type="pathway">
    <text evidence="1">Cofactor biosynthesis; tetrahydrofolate biosynthesis; 2-amino-4-hydroxy-6-hydroxymethyl-7,8-dihydropteridine diphosphate from 7,8-dihydroneopterin triphosphate: step 4/4.</text>
</comment>
<protein>
    <recommendedName>
        <fullName evidence="4">2-amino-4-hydroxy-6-hydroxymethyldihydropteridine pyrophosphokinase</fullName>
        <ecNumber evidence="3">2.7.6.3</ecNumber>
    </recommendedName>
    <alternativeName>
        <fullName evidence="11">6-hydroxymethyl-7,8-dihydropterin pyrophosphokinase</fullName>
    </alternativeName>
    <alternativeName>
        <fullName evidence="12">7,8-dihydro-6-hydroxymethylpterin-pyrophosphokinase</fullName>
    </alternativeName>
</protein>
<name>A0AAU7XB71_9HYPH</name>
<evidence type="ECO:0000256" key="10">
    <source>
        <dbReference type="ARBA" id="ARBA00029409"/>
    </source>
</evidence>
<evidence type="ECO:0000313" key="14">
    <source>
        <dbReference type="EMBL" id="XBY45037.1"/>
    </source>
</evidence>
<evidence type="ECO:0000256" key="6">
    <source>
        <dbReference type="ARBA" id="ARBA00022741"/>
    </source>
</evidence>
<evidence type="ECO:0000256" key="2">
    <source>
        <dbReference type="ARBA" id="ARBA00005810"/>
    </source>
</evidence>
<evidence type="ECO:0000256" key="8">
    <source>
        <dbReference type="ARBA" id="ARBA00022840"/>
    </source>
</evidence>
<dbReference type="GO" id="GO:0005524">
    <property type="term" value="F:ATP binding"/>
    <property type="evidence" value="ECO:0007669"/>
    <property type="project" value="UniProtKB-KW"/>
</dbReference>
<evidence type="ECO:0000256" key="9">
    <source>
        <dbReference type="ARBA" id="ARBA00022909"/>
    </source>
</evidence>
<keyword evidence="7" id="KW-0418">Kinase</keyword>